<dbReference type="Pfam" id="PF00536">
    <property type="entry name" value="SAM_1"/>
    <property type="match status" value="1"/>
</dbReference>
<dbReference type="GO" id="GO:0010468">
    <property type="term" value="P:regulation of gene expression"/>
    <property type="evidence" value="ECO:0007669"/>
    <property type="project" value="TreeGrafter"/>
</dbReference>
<dbReference type="AlphaFoldDB" id="W2RR74"/>
<keyword evidence="2 3" id="KW-0539">Nucleus</keyword>
<dbReference type="eggNOG" id="KOG0381">
    <property type="taxonomic scope" value="Eukaryota"/>
</dbReference>
<feature type="region of interest" description="Disordered" evidence="4">
    <location>
        <begin position="201"/>
        <end position="230"/>
    </location>
</feature>
<dbReference type="Proteomes" id="UP000030752">
    <property type="component" value="Unassembled WGS sequence"/>
</dbReference>
<feature type="region of interest" description="Disordered" evidence="4">
    <location>
        <begin position="282"/>
        <end position="542"/>
    </location>
</feature>
<organism evidence="6 7">
    <name type="scientific">Cyphellophora europaea (strain CBS 101466)</name>
    <name type="common">Phialophora europaea</name>
    <dbReference type="NCBI Taxonomy" id="1220924"/>
    <lineage>
        <taxon>Eukaryota</taxon>
        <taxon>Fungi</taxon>
        <taxon>Dikarya</taxon>
        <taxon>Ascomycota</taxon>
        <taxon>Pezizomycotina</taxon>
        <taxon>Eurotiomycetes</taxon>
        <taxon>Chaetothyriomycetidae</taxon>
        <taxon>Chaetothyriales</taxon>
        <taxon>Cyphellophoraceae</taxon>
        <taxon>Cyphellophora</taxon>
    </lineage>
</organism>
<feature type="compositionally biased region" description="Polar residues" evidence="4">
    <location>
        <begin position="381"/>
        <end position="403"/>
    </location>
</feature>
<dbReference type="Pfam" id="PF00505">
    <property type="entry name" value="HMG_box"/>
    <property type="match status" value="1"/>
</dbReference>
<dbReference type="PANTHER" id="PTHR46040:SF3">
    <property type="entry name" value="HIGH MOBILITY GROUP PROTEIN 2"/>
    <property type="match status" value="1"/>
</dbReference>
<evidence type="ECO:0000256" key="4">
    <source>
        <dbReference type="SAM" id="MobiDB-lite"/>
    </source>
</evidence>
<dbReference type="SMART" id="SM00454">
    <property type="entry name" value="SAM"/>
    <property type="match status" value="1"/>
</dbReference>
<dbReference type="InterPro" id="IPR009071">
    <property type="entry name" value="HMG_box_dom"/>
</dbReference>
<dbReference type="RefSeq" id="XP_008719409.1">
    <property type="nucleotide sequence ID" value="XM_008721187.1"/>
</dbReference>
<keyword evidence="7" id="KW-1185">Reference proteome</keyword>
<dbReference type="Gene3D" id="1.10.150.50">
    <property type="entry name" value="Transcription Factor, Ets-1"/>
    <property type="match status" value="1"/>
</dbReference>
<feature type="compositionally biased region" description="Low complexity" evidence="4">
    <location>
        <begin position="318"/>
        <end position="331"/>
    </location>
</feature>
<feature type="compositionally biased region" description="Polar residues" evidence="4">
    <location>
        <begin position="517"/>
        <end position="532"/>
    </location>
</feature>
<feature type="DNA-binding region" description="HMG box" evidence="3">
    <location>
        <begin position="115"/>
        <end position="181"/>
    </location>
</feature>
<name>W2RR74_CYPE1</name>
<dbReference type="EMBL" id="KB822722">
    <property type="protein sequence ID" value="ETN38820.1"/>
    <property type="molecule type" value="Genomic_DNA"/>
</dbReference>
<reference evidence="6 7" key="1">
    <citation type="submission" date="2013-03" db="EMBL/GenBank/DDBJ databases">
        <title>The Genome Sequence of Phialophora europaea CBS 101466.</title>
        <authorList>
            <consortium name="The Broad Institute Genomics Platform"/>
            <person name="Cuomo C."/>
            <person name="de Hoog S."/>
            <person name="Gorbushina A."/>
            <person name="Walker B."/>
            <person name="Young S.K."/>
            <person name="Zeng Q."/>
            <person name="Gargeya S."/>
            <person name="Fitzgerald M."/>
            <person name="Haas B."/>
            <person name="Abouelleil A."/>
            <person name="Allen A.W."/>
            <person name="Alvarado L."/>
            <person name="Arachchi H.M."/>
            <person name="Berlin A.M."/>
            <person name="Chapman S.B."/>
            <person name="Gainer-Dewar J."/>
            <person name="Goldberg J."/>
            <person name="Griggs A."/>
            <person name="Gujja S."/>
            <person name="Hansen M."/>
            <person name="Howarth C."/>
            <person name="Imamovic A."/>
            <person name="Ireland A."/>
            <person name="Larimer J."/>
            <person name="McCowan C."/>
            <person name="Murphy C."/>
            <person name="Pearson M."/>
            <person name="Poon T.W."/>
            <person name="Priest M."/>
            <person name="Roberts A."/>
            <person name="Saif S."/>
            <person name="Shea T."/>
            <person name="Sisk P."/>
            <person name="Sykes S."/>
            <person name="Wortman J."/>
            <person name="Nusbaum C."/>
            <person name="Birren B."/>
        </authorList>
    </citation>
    <scope>NUCLEOTIDE SEQUENCE [LARGE SCALE GENOMIC DNA]</scope>
    <source>
        <strain evidence="6 7">CBS 101466</strain>
    </source>
</reference>
<protein>
    <recommendedName>
        <fullName evidence="5">HMG box domain-containing protein</fullName>
    </recommendedName>
</protein>
<feature type="compositionally biased region" description="Polar residues" evidence="4">
    <location>
        <begin position="341"/>
        <end position="365"/>
    </location>
</feature>
<dbReference type="GeneID" id="19974198"/>
<evidence type="ECO:0000259" key="5">
    <source>
        <dbReference type="PROSITE" id="PS50118"/>
    </source>
</evidence>
<dbReference type="SUPFAM" id="SSF47769">
    <property type="entry name" value="SAM/Pointed domain"/>
    <property type="match status" value="1"/>
</dbReference>
<dbReference type="SMART" id="SM00398">
    <property type="entry name" value="HMG"/>
    <property type="match status" value="1"/>
</dbReference>
<dbReference type="STRING" id="1220924.W2RR74"/>
<keyword evidence="1 3" id="KW-0238">DNA-binding</keyword>
<sequence length="542" mass="57922">MTDLGSHLERLGLEHYLDAFLSEGFESWDTVLDIQESDFESLNIKLGHRRKLQRAIAEYRGIPYERLYGGVAYDAAPESARPAEASQLGGSVASGPGVEAKRKYRRHPKADENAPERPPSAYVIFSNKVREEIKDRNLSFTQIAKLVGDRWQKLEAKGKEPYESQANAAKERFNIQLSAYKKTDAYKDYMQYLVDFKAKHGAGGAPSEPKKPKLETQESSTGSMSGKSGDVMADALQTTHGHRRGGSTGSIGSMPVAVAPTSPARAAQGYTLAAASQQYVPSASLPSRNAPAGRGGTPPGTGRDLRWRGPPGPLGQLSNQSSVSEGSSAVRSESDPLLRTGSLSLGTPPSATPPLATQSDQGSSHDVTRPRFPGPPASLPSYGSSNYSGTMPSPAASESSWRSRPSDLRGYMDISPGSMQPPPYQPTTPAGTAISTIKLPPLTGPDRSADFQGRTLPLSRTSPTQQSGFLPTSRYSESSSGFGLPAQPRLTRQDSGPEQPLERSENDAATTLAGLASVSSSDTTPRGPSTGQPPDHRQWPFR</sequence>
<dbReference type="InterPro" id="IPR051965">
    <property type="entry name" value="ChromReg_NeuronalGeneExpr"/>
</dbReference>
<dbReference type="PANTHER" id="PTHR46040">
    <property type="entry name" value="HIGH MOBILITY GROUP PROTEIN 2"/>
    <property type="match status" value="1"/>
</dbReference>
<feature type="compositionally biased region" description="Polar residues" evidence="4">
    <location>
        <begin position="458"/>
        <end position="481"/>
    </location>
</feature>
<dbReference type="Gene3D" id="1.10.30.10">
    <property type="entry name" value="High mobility group box domain"/>
    <property type="match status" value="1"/>
</dbReference>
<feature type="region of interest" description="Disordered" evidence="4">
    <location>
        <begin position="82"/>
        <end position="119"/>
    </location>
</feature>
<evidence type="ECO:0000256" key="2">
    <source>
        <dbReference type="ARBA" id="ARBA00023242"/>
    </source>
</evidence>
<feature type="compositionally biased region" description="Polar residues" evidence="4">
    <location>
        <begin position="217"/>
        <end position="226"/>
    </location>
</feature>
<evidence type="ECO:0000313" key="7">
    <source>
        <dbReference type="Proteomes" id="UP000030752"/>
    </source>
</evidence>
<dbReference type="GO" id="GO:0003677">
    <property type="term" value="F:DNA binding"/>
    <property type="evidence" value="ECO:0007669"/>
    <property type="project" value="UniProtKB-UniRule"/>
</dbReference>
<dbReference type="HOGENOM" id="CLU_025284_5_0_1"/>
<dbReference type="SUPFAM" id="SSF47095">
    <property type="entry name" value="HMG-box"/>
    <property type="match status" value="1"/>
</dbReference>
<feature type="domain" description="HMG box" evidence="5">
    <location>
        <begin position="115"/>
        <end position="181"/>
    </location>
</feature>
<dbReference type="GO" id="GO:0005634">
    <property type="term" value="C:nucleus"/>
    <property type="evidence" value="ECO:0007669"/>
    <property type="project" value="UniProtKB-UniRule"/>
</dbReference>
<accession>W2RR74</accession>
<dbReference type="PROSITE" id="PS50118">
    <property type="entry name" value="HMG_BOX_2"/>
    <property type="match status" value="1"/>
</dbReference>
<gene>
    <name evidence="6" type="ORF">HMPREF1541_06859</name>
</gene>
<dbReference type="InterPro" id="IPR036910">
    <property type="entry name" value="HMG_box_dom_sf"/>
</dbReference>
<dbReference type="InterPro" id="IPR001660">
    <property type="entry name" value="SAM"/>
</dbReference>
<dbReference type="OrthoDB" id="1919336at2759"/>
<dbReference type="InterPro" id="IPR013761">
    <property type="entry name" value="SAM/pointed_sf"/>
</dbReference>
<dbReference type="InParanoid" id="W2RR74"/>
<proteinExistence type="predicted"/>
<evidence type="ECO:0000313" key="6">
    <source>
        <dbReference type="EMBL" id="ETN38820.1"/>
    </source>
</evidence>
<dbReference type="VEuPathDB" id="FungiDB:HMPREF1541_06859"/>
<evidence type="ECO:0000256" key="1">
    <source>
        <dbReference type="ARBA" id="ARBA00023125"/>
    </source>
</evidence>
<evidence type="ECO:0000256" key="3">
    <source>
        <dbReference type="PROSITE-ProRule" id="PRU00267"/>
    </source>
</evidence>